<dbReference type="Gene3D" id="1.10.10.10">
    <property type="entry name" value="Winged helix-like DNA-binding domain superfamily/Winged helix DNA-binding domain"/>
    <property type="match status" value="1"/>
</dbReference>
<dbReference type="EMBL" id="JAMGBE010000001">
    <property type="protein sequence ID" value="MCL6728662.1"/>
    <property type="molecule type" value="Genomic_DNA"/>
</dbReference>
<accession>A0ABT0RYJ9</accession>
<dbReference type="RefSeq" id="WP_249830167.1">
    <property type="nucleotide sequence ID" value="NZ_JAMGBE010000001.1"/>
</dbReference>
<proteinExistence type="predicted"/>
<gene>
    <name evidence="1" type="ORF">LZ538_01155</name>
</gene>
<sequence>MDAHSIGRSFLDPCFNAPVLIAGSSPEANDKAAHIIEGAGLRVADKVQIRAAVDSIDRQLAASAVWLELGHEDDSLLDELLDRVNRDVSDGRYAAVIATPMELLDVVTARAREQTIEVVVGPNEADRAAALATALANSRVAAHLSDIAADKNAVRIRQLSEEVSRIASTLARLSEGPSMPARRPTIVNEAGMPDVAAERIRAVIRARRLRSRYFPEELFADPAWDMLLDLLQAEISHLRVPVSSLCIAAAVPATTALRWLKAMVQEGLFVRRADPHDGRRVFVELAPHTSQALRRYFNDVDEVAVI</sequence>
<dbReference type="InterPro" id="IPR036390">
    <property type="entry name" value="WH_DNA-bd_sf"/>
</dbReference>
<dbReference type="SUPFAM" id="SSF46785">
    <property type="entry name" value="Winged helix' DNA-binding domain"/>
    <property type="match status" value="1"/>
</dbReference>
<dbReference type="InterPro" id="IPR036388">
    <property type="entry name" value="WH-like_DNA-bd_sf"/>
</dbReference>
<dbReference type="Proteomes" id="UP001165342">
    <property type="component" value="Unassembled WGS sequence"/>
</dbReference>
<organism evidence="1 2">
    <name type="scientific">Sphingomonas hankyongi</name>
    <dbReference type="NCBI Taxonomy" id="2908209"/>
    <lineage>
        <taxon>Bacteria</taxon>
        <taxon>Pseudomonadati</taxon>
        <taxon>Pseudomonadota</taxon>
        <taxon>Alphaproteobacteria</taxon>
        <taxon>Sphingomonadales</taxon>
        <taxon>Sphingomonadaceae</taxon>
        <taxon>Sphingomonas</taxon>
    </lineage>
</organism>
<name>A0ABT0RYJ9_9SPHN</name>
<evidence type="ECO:0000313" key="1">
    <source>
        <dbReference type="EMBL" id="MCL6728662.1"/>
    </source>
</evidence>
<reference evidence="1" key="1">
    <citation type="submission" date="2022-05" db="EMBL/GenBank/DDBJ databases">
        <authorList>
            <person name="Jo J.-H."/>
            <person name="Im W.-T."/>
        </authorList>
    </citation>
    <scope>NUCLEOTIDE SEQUENCE</scope>
    <source>
        <strain evidence="1">SE220</strain>
    </source>
</reference>
<comment type="caution">
    <text evidence="1">The sequence shown here is derived from an EMBL/GenBank/DDBJ whole genome shotgun (WGS) entry which is preliminary data.</text>
</comment>
<evidence type="ECO:0000313" key="2">
    <source>
        <dbReference type="Proteomes" id="UP001165342"/>
    </source>
</evidence>
<protein>
    <submittedName>
        <fullName evidence="1">MarR family transcriptional regulator</fullName>
    </submittedName>
</protein>
<keyword evidence="2" id="KW-1185">Reference proteome</keyword>